<evidence type="ECO:0000313" key="5">
    <source>
        <dbReference type="EMBL" id="UNM13018.1"/>
    </source>
</evidence>
<proteinExistence type="predicted"/>
<reference evidence="5 6" key="1">
    <citation type="submission" date="2021-03" db="EMBL/GenBank/DDBJ databases">
        <title>Complete genome of Streptomyces formicae strain 1H-GS9 (DSM 100524).</title>
        <authorList>
            <person name="Atanasov K.E."/>
            <person name="Altabella T."/>
            <person name="Ferrer A."/>
        </authorList>
    </citation>
    <scope>NUCLEOTIDE SEQUENCE [LARGE SCALE GENOMIC DNA]</scope>
    <source>
        <strain evidence="5 6">1H-GS9</strain>
    </source>
</reference>
<protein>
    <submittedName>
        <fullName evidence="5">DeoR/GlpR family transcriptional regulator</fullName>
    </submittedName>
</protein>
<dbReference type="PANTHER" id="PTHR30146:SF155">
    <property type="entry name" value="ALANINE RACEMASE"/>
    <property type="match status" value="1"/>
</dbReference>
<evidence type="ECO:0000313" key="6">
    <source>
        <dbReference type="Proteomes" id="UP000828924"/>
    </source>
</evidence>
<dbReference type="InterPro" id="IPR036388">
    <property type="entry name" value="WH-like_DNA-bd_sf"/>
</dbReference>
<dbReference type="Gene3D" id="3.40.50.2300">
    <property type="match status" value="2"/>
</dbReference>
<keyword evidence="1" id="KW-0805">Transcription regulation</keyword>
<organism evidence="5 6">
    <name type="scientific">Streptomyces formicae</name>
    <dbReference type="NCBI Taxonomy" id="1616117"/>
    <lineage>
        <taxon>Bacteria</taxon>
        <taxon>Bacillati</taxon>
        <taxon>Actinomycetota</taxon>
        <taxon>Actinomycetes</taxon>
        <taxon>Kitasatosporales</taxon>
        <taxon>Streptomycetaceae</taxon>
        <taxon>Streptomyces</taxon>
    </lineage>
</organism>
<dbReference type="InterPro" id="IPR018356">
    <property type="entry name" value="Tscrpt_reg_HTH_DeoR_CS"/>
</dbReference>
<dbReference type="SUPFAM" id="SSF53822">
    <property type="entry name" value="Periplasmic binding protein-like I"/>
    <property type="match status" value="1"/>
</dbReference>
<evidence type="ECO:0000259" key="4">
    <source>
        <dbReference type="PROSITE" id="PS51000"/>
    </source>
</evidence>
<sequence length="391" mass="43084">MLEKVEGRRERILRIVRDRGIVRVAELAAELGVSTVTARRDVAALNQLGQVRWLYGSVSWPPDLPNTQGTRPARRSRQVGSRRECVLGMVVPTLEHYFRPIVLGAQTAATAAGVRLIVAVSEYFYSREVVQAQEMVEAGVNGLLLSPSWSISGPIDTEMEQILALDVPAVLVERRLPAGVHEARMDRVGIAHTEGAASAVRHLARLGHQRIAFLSRNTHTFPYIRSGYLAATSALGIADDSLSPRERHLLGDFETFDHEADRLLELRKSKGVQAALVHTDMDAVSLLQQLFVHGVRVPDDFAIVCYGDDYARTTDVPLTAVASPRRALGEAAVQLLLRRLEHPHARRWGLELMPDLQVRGSCGGRTPGKDTDYHGFIGDDCPLATQHLTNT</sequence>
<gene>
    <name evidence="5" type="ORF">J4032_17225</name>
</gene>
<name>A0ABY3WK76_9ACTN</name>
<dbReference type="Gene3D" id="1.10.10.10">
    <property type="entry name" value="Winged helix-like DNA-binding domain superfamily/Winged helix DNA-binding domain"/>
    <property type="match status" value="1"/>
</dbReference>
<dbReference type="EMBL" id="CP071872">
    <property type="protein sequence ID" value="UNM13018.1"/>
    <property type="molecule type" value="Genomic_DNA"/>
</dbReference>
<dbReference type="PROSITE" id="PS51000">
    <property type="entry name" value="HTH_DEOR_2"/>
    <property type="match status" value="1"/>
</dbReference>
<keyword evidence="3" id="KW-0804">Transcription</keyword>
<dbReference type="InterPro" id="IPR001034">
    <property type="entry name" value="DeoR_HTH"/>
</dbReference>
<keyword evidence="2" id="KW-0238">DNA-binding</keyword>
<dbReference type="PROSITE" id="PS00894">
    <property type="entry name" value="HTH_DEOR_1"/>
    <property type="match status" value="1"/>
</dbReference>
<feature type="domain" description="HTH deoR-type" evidence="4">
    <location>
        <begin position="5"/>
        <end position="60"/>
    </location>
</feature>
<dbReference type="Pfam" id="PF13377">
    <property type="entry name" value="Peripla_BP_3"/>
    <property type="match status" value="1"/>
</dbReference>
<dbReference type="CDD" id="cd06267">
    <property type="entry name" value="PBP1_LacI_sugar_binding-like"/>
    <property type="match status" value="1"/>
</dbReference>
<dbReference type="Proteomes" id="UP000828924">
    <property type="component" value="Chromosome"/>
</dbReference>
<dbReference type="PANTHER" id="PTHR30146">
    <property type="entry name" value="LACI-RELATED TRANSCRIPTIONAL REPRESSOR"/>
    <property type="match status" value="1"/>
</dbReference>
<evidence type="ECO:0000256" key="3">
    <source>
        <dbReference type="ARBA" id="ARBA00023163"/>
    </source>
</evidence>
<keyword evidence="6" id="KW-1185">Reference proteome</keyword>
<dbReference type="SUPFAM" id="SSF46785">
    <property type="entry name" value="Winged helix' DNA-binding domain"/>
    <property type="match status" value="1"/>
</dbReference>
<dbReference type="SMART" id="SM00420">
    <property type="entry name" value="HTH_DEOR"/>
    <property type="match status" value="1"/>
</dbReference>
<evidence type="ECO:0000256" key="1">
    <source>
        <dbReference type="ARBA" id="ARBA00023015"/>
    </source>
</evidence>
<accession>A0ABY3WK76</accession>
<dbReference type="Pfam" id="PF08220">
    <property type="entry name" value="HTH_DeoR"/>
    <property type="match status" value="1"/>
</dbReference>
<dbReference type="InterPro" id="IPR036390">
    <property type="entry name" value="WH_DNA-bd_sf"/>
</dbReference>
<dbReference type="InterPro" id="IPR046335">
    <property type="entry name" value="LacI/GalR-like_sensor"/>
</dbReference>
<evidence type="ECO:0000256" key="2">
    <source>
        <dbReference type="ARBA" id="ARBA00023125"/>
    </source>
</evidence>
<dbReference type="InterPro" id="IPR028082">
    <property type="entry name" value="Peripla_BP_I"/>
</dbReference>